<reference evidence="1" key="2">
    <citation type="submission" date="2019-01" db="UniProtKB">
        <authorList>
            <consortium name="EnsemblPlants"/>
        </authorList>
    </citation>
    <scope>IDENTIFICATION</scope>
    <source>
        <strain evidence="1">cv. Heinz 1706</strain>
    </source>
</reference>
<dbReference type="STRING" id="4081.A0A3Q7EE75"/>
<dbReference type="InParanoid" id="A0A3Q7EE75"/>
<reference evidence="1" key="1">
    <citation type="journal article" date="2012" name="Nature">
        <title>The tomato genome sequence provides insights into fleshy fruit evolution.</title>
        <authorList>
            <consortium name="Tomato Genome Consortium"/>
        </authorList>
    </citation>
    <scope>NUCLEOTIDE SEQUENCE [LARGE SCALE GENOMIC DNA]</scope>
    <source>
        <strain evidence="1">cv. Heinz 1706</strain>
    </source>
</reference>
<proteinExistence type="predicted"/>
<evidence type="ECO:0000313" key="2">
    <source>
        <dbReference type="Proteomes" id="UP000004994"/>
    </source>
</evidence>
<dbReference type="PaxDb" id="4081-Solyc01g057430.2.1"/>
<name>A0A3Q7EE75_SOLLC</name>
<accession>A0A3Q7EE75</accession>
<dbReference type="AlphaFoldDB" id="A0A3Q7EE75"/>
<protein>
    <submittedName>
        <fullName evidence="1">Uncharacterized protein</fullName>
    </submittedName>
</protein>
<keyword evidence="2" id="KW-1185">Reference proteome</keyword>
<organism evidence="1">
    <name type="scientific">Solanum lycopersicum</name>
    <name type="common">Tomato</name>
    <name type="synonym">Lycopersicon esculentum</name>
    <dbReference type="NCBI Taxonomy" id="4081"/>
    <lineage>
        <taxon>Eukaryota</taxon>
        <taxon>Viridiplantae</taxon>
        <taxon>Streptophyta</taxon>
        <taxon>Embryophyta</taxon>
        <taxon>Tracheophyta</taxon>
        <taxon>Spermatophyta</taxon>
        <taxon>Magnoliopsida</taxon>
        <taxon>eudicotyledons</taxon>
        <taxon>Gunneridae</taxon>
        <taxon>Pentapetalae</taxon>
        <taxon>asterids</taxon>
        <taxon>lamiids</taxon>
        <taxon>Solanales</taxon>
        <taxon>Solanaceae</taxon>
        <taxon>Solanoideae</taxon>
        <taxon>Solaneae</taxon>
        <taxon>Solanum</taxon>
        <taxon>Solanum subgen. Lycopersicon</taxon>
    </lineage>
</organism>
<dbReference type="Gramene" id="Solyc01g057430.3.1">
    <property type="protein sequence ID" value="Solyc01g057430.3.1"/>
    <property type="gene ID" value="Solyc01g057430.3"/>
</dbReference>
<sequence length="49" mass="5430">MNKVGRVHGDRDGYDDPATVSDIGSIEGRSYLFIGHPLCNENPLWVTLN</sequence>
<dbReference type="Proteomes" id="UP000004994">
    <property type="component" value="Chromosome 1"/>
</dbReference>
<dbReference type="EnsemblPlants" id="Solyc01g057430.3.1">
    <property type="protein sequence ID" value="Solyc01g057430.3.1"/>
    <property type="gene ID" value="Solyc01g057430.3"/>
</dbReference>
<evidence type="ECO:0000313" key="1">
    <source>
        <dbReference type="EnsemblPlants" id="Solyc01g057430.3.1"/>
    </source>
</evidence>